<evidence type="ECO:0000256" key="2">
    <source>
        <dbReference type="ARBA" id="ARBA00022475"/>
    </source>
</evidence>
<evidence type="ECO:0000259" key="7">
    <source>
        <dbReference type="Pfam" id="PF03772"/>
    </source>
</evidence>
<dbReference type="InterPro" id="IPR052159">
    <property type="entry name" value="Competence_DNA_uptake"/>
</dbReference>
<keyword evidence="4 6" id="KW-1133">Transmembrane helix</keyword>
<dbReference type="Pfam" id="PF03772">
    <property type="entry name" value="Competence"/>
    <property type="match status" value="1"/>
</dbReference>
<feature type="transmembrane region" description="Helical" evidence="6">
    <location>
        <begin position="482"/>
        <end position="503"/>
    </location>
</feature>
<dbReference type="PANTHER" id="PTHR30619">
    <property type="entry name" value="DNA INTERNALIZATION/COMPETENCE PROTEIN COMEC/REC2"/>
    <property type="match status" value="1"/>
</dbReference>
<evidence type="ECO:0000256" key="5">
    <source>
        <dbReference type="ARBA" id="ARBA00023136"/>
    </source>
</evidence>
<keyword evidence="2" id="KW-1003">Cell membrane</keyword>
<feature type="transmembrane region" description="Helical" evidence="6">
    <location>
        <begin position="336"/>
        <end position="355"/>
    </location>
</feature>
<dbReference type="Proteomes" id="UP000199452">
    <property type="component" value="Unassembled WGS sequence"/>
</dbReference>
<proteinExistence type="predicted"/>
<gene>
    <name evidence="9" type="ORF">SAMN05216323_100183</name>
</gene>
<dbReference type="InterPro" id="IPR025405">
    <property type="entry name" value="DUF4131"/>
</dbReference>
<keyword evidence="10" id="KW-1185">Reference proteome</keyword>
<evidence type="ECO:0000256" key="4">
    <source>
        <dbReference type="ARBA" id="ARBA00022989"/>
    </source>
</evidence>
<sequence>MLHQLFDRLRQFPWLRFTIPLLLGIVLEGIVPSQQHYLLPGIALVFLFLAAFLHPWQGYSNRWIVGVAINLFLCAGGYWLAVEAREEPPYPDNYSGFFILKIREMPEEKERSFRLKAYLVSELRNDSLYFVGQEILLYIKKESRAANLKPGDEMLANVRLQKPANALNPGDFDYRNYLAVHGTYYTAFLNLSQAKLLPKSGEFSPTIFLRNLRGHLIQKLPDYGITGNNLAIFSALTLGYTGYLDTETRNDFVASGAMHVLSVSGLHVAIVFLLFSYMLGFTSRSIRYVRSRAIIVIILLWIYACLTGLPPSVLRSTIMFCIVIGARVFKKRSNIYNSVAISAFLLMLFDPLVIYDIGFQLSYMALLSIVYFQPILLGLFHFKIRIIQKAWELTAVSFAAQIATTPISIAVFGQFPIYFWVSNIFVIFLSTILLYVAAPFGLLAYFVPFVGKLVGQGLSYLLDGLRYITNFVEQLPGSVVTGLHLNAIQAMLLVFAVIMVGFYRESRQKLCIALVLASIGVVILIDSMSIINHKQQQVVAILSVRNGKAIAFIQGQTATVLWSGKVMDSVSIGNALRAPMKYYRIKKINLLPLENLNDTIGFPLSASSIAGESILIISYGGKLVAIQKNKPNFYLKKLPLNDRLEVDVLYSDNYYLGKIAMNVILPKTLVLGKLPSQQSLANAPPAELWPLPSNGAYLLSIKH</sequence>
<feature type="transmembrane region" description="Helical" evidence="6">
    <location>
        <begin position="37"/>
        <end position="57"/>
    </location>
</feature>
<dbReference type="NCBIfam" id="TIGR00360">
    <property type="entry name" value="ComEC_N-term"/>
    <property type="match status" value="1"/>
</dbReference>
<evidence type="ECO:0000256" key="1">
    <source>
        <dbReference type="ARBA" id="ARBA00004651"/>
    </source>
</evidence>
<feature type="transmembrane region" description="Helical" evidence="6">
    <location>
        <begin position="289"/>
        <end position="306"/>
    </location>
</feature>
<evidence type="ECO:0000313" key="10">
    <source>
        <dbReference type="Proteomes" id="UP000199452"/>
    </source>
</evidence>
<evidence type="ECO:0000259" key="8">
    <source>
        <dbReference type="Pfam" id="PF13567"/>
    </source>
</evidence>
<comment type="subcellular location">
    <subcellularLocation>
        <location evidence="1">Cell membrane</location>
        <topology evidence="1">Multi-pass membrane protein</topology>
    </subcellularLocation>
</comment>
<dbReference type="EMBL" id="FMYP01000001">
    <property type="protein sequence ID" value="SDB81514.1"/>
    <property type="molecule type" value="Genomic_DNA"/>
</dbReference>
<feature type="transmembrane region" description="Helical" evidence="6">
    <location>
        <begin position="63"/>
        <end position="81"/>
    </location>
</feature>
<dbReference type="OrthoDB" id="9761531at2"/>
<feature type="transmembrane region" description="Helical" evidence="6">
    <location>
        <begin position="252"/>
        <end position="277"/>
    </location>
</feature>
<organism evidence="9 10">
    <name type="scientific">Williamwhitmania taraxaci</name>
    <dbReference type="NCBI Taxonomy" id="1640674"/>
    <lineage>
        <taxon>Bacteria</taxon>
        <taxon>Pseudomonadati</taxon>
        <taxon>Bacteroidota</taxon>
        <taxon>Bacteroidia</taxon>
        <taxon>Bacteroidales</taxon>
        <taxon>Williamwhitmaniaceae</taxon>
        <taxon>Williamwhitmania</taxon>
    </lineage>
</organism>
<feature type="transmembrane region" description="Helical" evidence="6">
    <location>
        <begin position="220"/>
        <end position="240"/>
    </location>
</feature>
<feature type="domain" description="ComEC/Rec2-related protein" evidence="7">
    <location>
        <begin position="236"/>
        <end position="505"/>
    </location>
</feature>
<keyword evidence="3 6" id="KW-0812">Transmembrane</keyword>
<reference evidence="9 10" key="1">
    <citation type="submission" date="2016-09" db="EMBL/GenBank/DDBJ databases">
        <authorList>
            <person name="Capua I."/>
            <person name="De Benedictis P."/>
            <person name="Joannis T."/>
            <person name="Lombin L.H."/>
            <person name="Cattoli G."/>
        </authorList>
    </citation>
    <scope>NUCLEOTIDE SEQUENCE [LARGE SCALE GENOMIC DNA]</scope>
    <source>
        <strain evidence="9 10">A7P-90m</strain>
    </source>
</reference>
<dbReference type="RefSeq" id="WP_092434058.1">
    <property type="nucleotide sequence ID" value="NZ_FMYP01000001.1"/>
</dbReference>
<name>A0A1G6GHU5_9BACT</name>
<feature type="transmembrane region" description="Helical" evidence="6">
    <location>
        <begin position="510"/>
        <end position="531"/>
    </location>
</feature>
<evidence type="ECO:0000313" key="9">
    <source>
        <dbReference type="EMBL" id="SDB81514.1"/>
    </source>
</evidence>
<dbReference type="InterPro" id="IPR004477">
    <property type="entry name" value="ComEC_N"/>
</dbReference>
<accession>A0A1G6GHU5</accession>
<protein>
    <submittedName>
        <fullName evidence="9">Competence protein ComEC</fullName>
    </submittedName>
</protein>
<dbReference type="STRING" id="1640674.SAMN05216323_100183"/>
<dbReference type="PANTHER" id="PTHR30619:SF1">
    <property type="entry name" value="RECOMBINATION PROTEIN 2"/>
    <property type="match status" value="1"/>
</dbReference>
<evidence type="ECO:0000256" key="6">
    <source>
        <dbReference type="SAM" id="Phobius"/>
    </source>
</evidence>
<dbReference type="AlphaFoldDB" id="A0A1G6GHU5"/>
<feature type="transmembrane region" description="Helical" evidence="6">
    <location>
        <begin position="417"/>
        <end position="436"/>
    </location>
</feature>
<feature type="transmembrane region" description="Helical" evidence="6">
    <location>
        <begin position="361"/>
        <end position="381"/>
    </location>
</feature>
<dbReference type="GO" id="GO:0005886">
    <property type="term" value="C:plasma membrane"/>
    <property type="evidence" value="ECO:0007669"/>
    <property type="project" value="UniProtKB-SubCell"/>
</dbReference>
<evidence type="ECO:0000256" key="3">
    <source>
        <dbReference type="ARBA" id="ARBA00022692"/>
    </source>
</evidence>
<feature type="domain" description="DUF4131" evidence="8">
    <location>
        <begin position="37"/>
        <end position="190"/>
    </location>
</feature>
<dbReference type="Pfam" id="PF13567">
    <property type="entry name" value="DUF4131"/>
    <property type="match status" value="1"/>
</dbReference>
<keyword evidence="5 6" id="KW-0472">Membrane</keyword>
<feature type="transmembrane region" description="Helical" evidence="6">
    <location>
        <begin position="12"/>
        <end position="30"/>
    </location>
</feature>